<dbReference type="InterPro" id="IPR001750">
    <property type="entry name" value="ND/Mrp_TM"/>
</dbReference>
<dbReference type="GO" id="GO:0003954">
    <property type="term" value="F:NADH dehydrogenase activity"/>
    <property type="evidence" value="ECO:0007669"/>
    <property type="project" value="TreeGrafter"/>
</dbReference>
<dbReference type="GO" id="GO:0031966">
    <property type="term" value="C:mitochondrial membrane"/>
    <property type="evidence" value="ECO:0007669"/>
    <property type="project" value="UniProtKB-SubCell"/>
</dbReference>
<feature type="transmembrane region" description="Helical" evidence="17">
    <location>
        <begin position="375"/>
        <end position="395"/>
    </location>
</feature>
<evidence type="ECO:0000256" key="6">
    <source>
        <dbReference type="ARBA" id="ARBA00022448"/>
    </source>
</evidence>
<comment type="subcellular location">
    <subcellularLocation>
        <location evidence="2 17">Mitochondrion membrane</location>
        <topology evidence="2 17">Multi-pass membrane protein</topology>
    </subcellularLocation>
</comment>
<evidence type="ECO:0000256" key="14">
    <source>
        <dbReference type="ARBA" id="ARBA00023128"/>
    </source>
</evidence>
<evidence type="ECO:0000256" key="11">
    <source>
        <dbReference type="ARBA" id="ARBA00022989"/>
    </source>
</evidence>
<dbReference type="PRINTS" id="PR01437">
    <property type="entry name" value="NUOXDRDTASE4"/>
</dbReference>
<feature type="transmembrane region" description="Helical" evidence="17">
    <location>
        <begin position="137"/>
        <end position="156"/>
    </location>
</feature>
<dbReference type="PANTHER" id="PTHR43507">
    <property type="entry name" value="NADH-UBIQUINONE OXIDOREDUCTASE CHAIN 4"/>
    <property type="match status" value="1"/>
</dbReference>
<comment type="function">
    <text evidence="1">Core subunit of the mitochondrial membrane respiratory chain NADH dehydrogenase (Complex I) that is believed to belong to the minimal assembly required for catalysis. Complex I functions in the transfer of electrons from NADH to the respiratory chain. The immediate electron acceptor for the enzyme is believed to be ubiquinone.</text>
</comment>
<evidence type="ECO:0000256" key="17">
    <source>
        <dbReference type="RuleBase" id="RU003297"/>
    </source>
</evidence>
<proteinExistence type="inferred from homology"/>
<gene>
    <name evidence="19" type="primary">ND4</name>
</gene>
<evidence type="ECO:0000256" key="3">
    <source>
        <dbReference type="ARBA" id="ARBA00009025"/>
    </source>
</evidence>
<feature type="transmembrane region" description="Helical" evidence="17">
    <location>
        <begin position="295"/>
        <end position="316"/>
    </location>
</feature>
<keyword evidence="6 17" id="KW-0813">Transport</keyword>
<name>A0A343B788_VESDU</name>
<comment type="function">
    <text evidence="17">Core subunit of the mitochondrial membrane respiratory chain NADH dehydrogenase (Complex I) which catalyzes electron transfer from NADH through the respiratory chain, using ubiquinone as an electron acceptor. Essential for the catalytic activity and assembly of complex I.</text>
</comment>
<dbReference type="GO" id="GO:0048039">
    <property type="term" value="F:ubiquinone binding"/>
    <property type="evidence" value="ECO:0007669"/>
    <property type="project" value="TreeGrafter"/>
</dbReference>
<dbReference type="AlphaFoldDB" id="A0A343B788"/>
<comment type="catalytic activity">
    <reaction evidence="16 17">
        <text>a ubiquinone + NADH + 5 H(+)(in) = a ubiquinol + NAD(+) + 4 H(+)(out)</text>
        <dbReference type="Rhea" id="RHEA:29091"/>
        <dbReference type="Rhea" id="RHEA-COMP:9565"/>
        <dbReference type="Rhea" id="RHEA-COMP:9566"/>
        <dbReference type="ChEBI" id="CHEBI:15378"/>
        <dbReference type="ChEBI" id="CHEBI:16389"/>
        <dbReference type="ChEBI" id="CHEBI:17976"/>
        <dbReference type="ChEBI" id="CHEBI:57540"/>
        <dbReference type="ChEBI" id="CHEBI:57945"/>
        <dbReference type="EC" id="7.1.1.2"/>
    </reaction>
</comment>
<organism evidence="19">
    <name type="scientific">Vespa ducalis</name>
    <name type="common">Black-tailed hornet</name>
    <dbReference type="NCBI Taxonomy" id="1075778"/>
    <lineage>
        <taxon>Eukaryota</taxon>
        <taxon>Metazoa</taxon>
        <taxon>Ecdysozoa</taxon>
        <taxon>Arthropoda</taxon>
        <taxon>Hexapoda</taxon>
        <taxon>Insecta</taxon>
        <taxon>Pterygota</taxon>
        <taxon>Neoptera</taxon>
        <taxon>Endopterygota</taxon>
        <taxon>Hymenoptera</taxon>
        <taxon>Apocrita</taxon>
        <taxon>Aculeata</taxon>
        <taxon>Vespoidea</taxon>
        <taxon>Vespidae</taxon>
        <taxon>Vespinae</taxon>
        <taxon>Vespa</taxon>
    </lineage>
</organism>
<dbReference type="GO" id="GO:0008137">
    <property type="term" value="F:NADH dehydrogenase (ubiquinone) activity"/>
    <property type="evidence" value="ECO:0007669"/>
    <property type="project" value="UniProtKB-UniRule"/>
</dbReference>
<dbReference type="EC" id="7.1.1.2" evidence="4 17"/>
<keyword evidence="9" id="KW-1278">Translocase</keyword>
<evidence type="ECO:0000256" key="12">
    <source>
        <dbReference type="ARBA" id="ARBA00023027"/>
    </source>
</evidence>
<evidence type="ECO:0000256" key="8">
    <source>
        <dbReference type="ARBA" id="ARBA00022692"/>
    </source>
</evidence>
<accession>A0A343B788</accession>
<sequence>MMELLMSLLFMFWLFNFNDLKFSKAIILFGLVSYMMIFVEYYTSSMWIGGFYFYMDYYSFMLMILSLWISACVYMMSLTKFVEVMVLIMLILLIVCFSSLNLMMFYLMFEASLLPIFFLIMYGGYSYERYEAAMYMLMYTVVSSMPFLWMLMLMFFDFKSLNMMVMMCLDLKLEGIMFFLCLLGFFVKLPMFLFHTWLPKAHVEAPVYGSMILAGLMLKLGSYGMLRMTQIFYLNMIEWGYLIITLGIVGGILMSFVCLIQIDMKMLVAYSSVVHMGVMAGGMATMSKIGLTGGLLMMIGHGLCSSGLFYIVNLSYERFGSRMIYLNKGSMSMYPSLSLFWFLLCSSNLSAPISLNLVSELFLLMSLVSWSIEVSFLLMVLCFLSAAYSLYLFSMTQHGEIQVSYMNYKKIYLKDYLMLVLHWIPLNILFMSSMAFMA</sequence>
<protein>
    <recommendedName>
        <fullName evidence="5 17">NADH-ubiquinone oxidoreductase chain 4</fullName>
        <ecNumber evidence="4 17">7.1.1.2</ecNumber>
    </recommendedName>
</protein>
<dbReference type="GO" id="GO:0015990">
    <property type="term" value="P:electron transport coupled proton transport"/>
    <property type="evidence" value="ECO:0007669"/>
    <property type="project" value="TreeGrafter"/>
</dbReference>
<geneLocation type="mitochondrion" evidence="19"/>
<feature type="transmembrane region" description="Helical" evidence="17">
    <location>
        <begin position="239"/>
        <end position="260"/>
    </location>
</feature>
<evidence type="ECO:0000256" key="4">
    <source>
        <dbReference type="ARBA" id="ARBA00012944"/>
    </source>
</evidence>
<comment type="similarity">
    <text evidence="3 17">Belongs to the complex I subunit 4 family.</text>
</comment>
<feature type="transmembrane region" description="Helical" evidence="17">
    <location>
        <begin position="81"/>
        <end position="100"/>
    </location>
</feature>
<evidence type="ECO:0000259" key="18">
    <source>
        <dbReference type="Pfam" id="PF00361"/>
    </source>
</evidence>
<keyword evidence="13 17" id="KW-0830">Ubiquinone</keyword>
<dbReference type="PANTHER" id="PTHR43507:SF20">
    <property type="entry name" value="NADH-UBIQUINONE OXIDOREDUCTASE CHAIN 4"/>
    <property type="match status" value="1"/>
</dbReference>
<dbReference type="EMBL" id="KX950825">
    <property type="protein sequence ID" value="AQU13937.1"/>
    <property type="molecule type" value="Genomic_DNA"/>
</dbReference>
<keyword evidence="12 17" id="KW-0520">NAD</keyword>
<evidence type="ECO:0000256" key="13">
    <source>
        <dbReference type="ARBA" id="ARBA00023075"/>
    </source>
</evidence>
<reference evidence="19" key="1">
    <citation type="journal article" date="2017" name="Mitochondrial DNA Part B Resour">
        <title>Complete mitochondrial genome of the yellow-legged Asian hornet, Vespa velutina nigrithorax (Hymenoptera: Vespidae).</title>
        <authorList>
            <person name="Kim J.S."/>
            <person name="Jeong J.S."/>
            <person name="Kim I."/>
        </authorList>
    </citation>
    <scope>NUCLEOTIDE SEQUENCE</scope>
</reference>
<keyword evidence="7 17" id="KW-0679">Respiratory chain</keyword>
<evidence type="ECO:0000256" key="7">
    <source>
        <dbReference type="ARBA" id="ARBA00022660"/>
    </source>
</evidence>
<feature type="transmembrane region" description="Helical" evidence="17">
    <location>
        <begin position="210"/>
        <end position="233"/>
    </location>
</feature>
<evidence type="ECO:0000256" key="10">
    <source>
        <dbReference type="ARBA" id="ARBA00022982"/>
    </source>
</evidence>
<keyword evidence="11 17" id="KW-1133">Transmembrane helix</keyword>
<dbReference type="InterPro" id="IPR003918">
    <property type="entry name" value="NADH_UbQ_OxRdtase"/>
</dbReference>
<evidence type="ECO:0000256" key="2">
    <source>
        <dbReference type="ARBA" id="ARBA00004225"/>
    </source>
</evidence>
<evidence type="ECO:0000256" key="9">
    <source>
        <dbReference type="ARBA" id="ARBA00022967"/>
    </source>
</evidence>
<feature type="transmembrane region" description="Helical" evidence="17">
    <location>
        <begin position="176"/>
        <end position="198"/>
    </location>
</feature>
<dbReference type="Pfam" id="PF00361">
    <property type="entry name" value="Proton_antipo_M"/>
    <property type="match status" value="1"/>
</dbReference>
<dbReference type="GO" id="GO:0042773">
    <property type="term" value="P:ATP synthesis coupled electron transport"/>
    <property type="evidence" value="ECO:0007669"/>
    <property type="project" value="InterPro"/>
</dbReference>
<keyword evidence="14 17" id="KW-0496">Mitochondrion</keyword>
<keyword evidence="10 17" id="KW-0249">Electron transport</keyword>
<evidence type="ECO:0000256" key="15">
    <source>
        <dbReference type="ARBA" id="ARBA00023136"/>
    </source>
</evidence>
<feature type="transmembrane region" description="Helical" evidence="17">
    <location>
        <begin position="267"/>
        <end position="289"/>
    </location>
</feature>
<evidence type="ECO:0000256" key="16">
    <source>
        <dbReference type="ARBA" id="ARBA00049551"/>
    </source>
</evidence>
<feature type="transmembrane region" description="Helical" evidence="17">
    <location>
        <begin position="47"/>
        <end position="69"/>
    </location>
</feature>
<feature type="transmembrane region" description="Helical" evidence="17">
    <location>
        <begin position="337"/>
        <end position="355"/>
    </location>
</feature>
<evidence type="ECO:0000313" key="19">
    <source>
        <dbReference type="EMBL" id="AQU13937.1"/>
    </source>
</evidence>
<evidence type="ECO:0000256" key="1">
    <source>
        <dbReference type="ARBA" id="ARBA00003257"/>
    </source>
</evidence>
<keyword evidence="8 17" id="KW-0812">Transmembrane</keyword>
<feature type="transmembrane region" description="Helical" evidence="17">
    <location>
        <begin position="416"/>
        <end position="437"/>
    </location>
</feature>
<feature type="transmembrane region" description="Helical" evidence="17">
    <location>
        <begin position="106"/>
        <end position="125"/>
    </location>
</feature>
<keyword evidence="15 17" id="KW-0472">Membrane</keyword>
<feature type="domain" description="NADH:quinone oxidoreductase/Mrp antiporter transmembrane" evidence="18">
    <location>
        <begin position="99"/>
        <end position="381"/>
    </location>
</feature>
<evidence type="ECO:0000256" key="5">
    <source>
        <dbReference type="ARBA" id="ARBA00021006"/>
    </source>
</evidence>